<evidence type="ECO:0000259" key="9">
    <source>
        <dbReference type="Pfam" id="PF25145"/>
    </source>
</evidence>
<feature type="signal peptide" evidence="6">
    <location>
        <begin position="1"/>
        <end position="23"/>
    </location>
</feature>
<comment type="caution">
    <text evidence="10">The sequence shown here is derived from an EMBL/GenBank/DDBJ whole genome shotgun (WGS) entry which is preliminary data.</text>
</comment>
<evidence type="ECO:0000259" key="8">
    <source>
        <dbReference type="Pfam" id="PF24961"/>
    </source>
</evidence>
<dbReference type="Gene3D" id="2.40.50.140">
    <property type="entry name" value="Nucleic acid-binding proteins"/>
    <property type="match status" value="1"/>
</dbReference>
<dbReference type="Pfam" id="PF24961">
    <property type="entry name" value="NfeD_membrane"/>
    <property type="match status" value="1"/>
</dbReference>
<evidence type="ECO:0000313" key="11">
    <source>
        <dbReference type="Proteomes" id="UP000295375"/>
    </source>
</evidence>
<keyword evidence="6" id="KW-0732">Signal</keyword>
<dbReference type="Pfam" id="PF01957">
    <property type="entry name" value="NfeD"/>
    <property type="match status" value="1"/>
</dbReference>
<dbReference type="RefSeq" id="WP_133593643.1">
    <property type="nucleotide sequence ID" value="NZ_CP037953.1"/>
</dbReference>
<feature type="transmembrane region" description="Helical" evidence="5">
    <location>
        <begin position="345"/>
        <end position="365"/>
    </location>
</feature>
<evidence type="ECO:0000313" key="10">
    <source>
        <dbReference type="EMBL" id="TDQ43386.1"/>
    </source>
</evidence>
<dbReference type="EMBL" id="SNYM01000030">
    <property type="protein sequence ID" value="TDQ43386.1"/>
    <property type="molecule type" value="Genomic_DNA"/>
</dbReference>
<gene>
    <name evidence="10" type="ORF">EV696_1302</name>
</gene>
<dbReference type="InterPro" id="IPR052165">
    <property type="entry name" value="Membrane_assoc_protease"/>
</dbReference>
<dbReference type="InterPro" id="IPR002810">
    <property type="entry name" value="NfeD-like_C"/>
</dbReference>
<feature type="transmembrane region" description="Helical" evidence="5">
    <location>
        <begin position="237"/>
        <end position="259"/>
    </location>
</feature>
<dbReference type="FunFam" id="3.90.226.10:FF:000089">
    <property type="entry name" value="Membrane-bound serine protease"/>
    <property type="match status" value="1"/>
</dbReference>
<organism evidence="10 11">
    <name type="scientific">Permianibacter aggregans</name>
    <dbReference type="NCBI Taxonomy" id="1510150"/>
    <lineage>
        <taxon>Bacteria</taxon>
        <taxon>Pseudomonadati</taxon>
        <taxon>Pseudomonadota</taxon>
        <taxon>Gammaproteobacteria</taxon>
        <taxon>Pseudomonadales</taxon>
        <taxon>Pseudomonadaceae</taxon>
        <taxon>Permianibacter</taxon>
    </lineage>
</organism>
<dbReference type="InterPro" id="IPR012340">
    <property type="entry name" value="NA-bd_OB-fold"/>
</dbReference>
<proteinExistence type="predicted"/>
<dbReference type="SUPFAM" id="SSF52096">
    <property type="entry name" value="ClpP/crotonase"/>
    <property type="match status" value="1"/>
</dbReference>
<protein>
    <submittedName>
        <fullName evidence="10">Nodulation efficiency protein NfeD</fullName>
    </submittedName>
</protein>
<name>A0A4R6UBY2_9GAMM</name>
<dbReference type="InterPro" id="IPR029045">
    <property type="entry name" value="ClpP/crotonase-like_dom_sf"/>
</dbReference>
<dbReference type="GO" id="GO:0016020">
    <property type="term" value="C:membrane"/>
    <property type="evidence" value="ECO:0007669"/>
    <property type="project" value="UniProtKB-SubCell"/>
</dbReference>
<evidence type="ECO:0000256" key="2">
    <source>
        <dbReference type="ARBA" id="ARBA00022692"/>
    </source>
</evidence>
<dbReference type="CDD" id="cd07020">
    <property type="entry name" value="Clp_protease_NfeD_1"/>
    <property type="match status" value="1"/>
</dbReference>
<keyword evidence="11" id="KW-1185">Reference proteome</keyword>
<comment type="subcellular location">
    <subcellularLocation>
        <location evidence="1">Membrane</location>
        <topology evidence="1">Multi-pass membrane protein</topology>
    </subcellularLocation>
</comment>
<evidence type="ECO:0000256" key="1">
    <source>
        <dbReference type="ARBA" id="ARBA00004141"/>
    </source>
</evidence>
<keyword evidence="4 5" id="KW-0472">Membrane</keyword>
<dbReference type="InterPro" id="IPR056738">
    <property type="entry name" value="NfeD1b_N"/>
</dbReference>
<dbReference type="OrthoDB" id="5289056at2"/>
<sequence>MRRRCWQSIAMFFLLLSTCMASAQSVVLIEIHDAITPASSSYFLRGLHHAEQSGAELMIVRLNTPGGLDTSMREMIQAMLVSNVPVAIYVAPSGSRAASAGTYMLYASHVAAMAPGTNLGAATPVQIAAAGGEDDKEKAKPDPKTTKAVQDAAAYIRSLAQLRNRNVEWAEQAVFEAKSLSANEALELNVIDLIAKDIDDLLQQVDGRQVSVADVNVTLNTKSAAITTLQPNWQEQALAMMANPNIALLLMMIGVYGLLFEFYTPGSIGPGVIGAICLLLGAYGLAMLPLNIVGIALIVLGLGLMVAEAMAPSFGVLGVGGIVAFIIGALMLIDADIPGIGISWQMVVPLALTSAVAIAMIGMLAMKVRKRKPVFGGEAMIGERVLALENFDVEGRVQGFGEVWQARSGKPLQQGQAARVIAREGLTLIIEPEGEN</sequence>
<dbReference type="Gene3D" id="3.90.226.10">
    <property type="entry name" value="2-enoyl-CoA Hydratase, Chain A, domain 1"/>
    <property type="match status" value="1"/>
</dbReference>
<dbReference type="AlphaFoldDB" id="A0A4R6UBY2"/>
<evidence type="ECO:0000256" key="3">
    <source>
        <dbReference type="ARBA" id="ARBA00022989"/>
    </source>
</evidence>
<dbReference type="Proteomes" id="UP000295375">
    <property type="component" value="Unassembled WGS sequence"/>
</dbReference>
<evidence type="ECO:0000256" key="4">
    <source>
        <dbReference type="ARBA" id="ARBA00023136"/>
    </source>
</evidence>
<dbReference type="Pfam" id="PF25145">
    <property type="entry name" value="NfeD1b_N"/>
    <property type="match status" value="1"/>
</dbReference>
<keyword evidence="3 5" id="KW-1133">Transmembrane helix</keyword>
<feature type="domain" description="NfeD-like C-terminal" evidence="7">
    <location>
        <begin position="378"/>
        <end position="432"/>
    </location>
</feature>
<feature type="domain" description="NfeD integral membrane" evidence="8">
    <location>
        <begin position="245"/>
        <end position="361"/>
    </location>
</feature>
<feature type="chain" id="PRO_5020540420" evidence="6">
    <location>
        <begin position="24"/>
        <end position="436"/>
    </location>
</feature>
<keyword evidence="2 5" id="KW-0812">Transmembrane</keyword>
<dbReference type="SUPFAM" id="SSF141322">
    <property type="entry name" value="NfeD domain-like"/>
    <property type="match status" value="1"/>
</dbReference>
<dbReference type="InterPro" id="IPR056739">
    <property type="entry name" value="NfeD_membrane"/>
</dbReference>
<evidence type="ECO:0000256" key="6">
    <source>
        <dbReference type="SAM" id="SignalP"/>
    </source>
</evidence>
<feature type="domain" description="NfeD1b N-terminal" evidence="9">
    <location>
        <begin position="26"/>
        <end position="212"/>
    </location>
</feature>
<evidence type="ECO:0000256" key="5">
    <source>
        <dbReference type="SAM" id="Phobius"/>
    </source>
</evidence>
<reference evidence="10 11" key="1">
    <citation type="submission" date="2019-03" db="EMBL/GenBank/DDBJ databases">
        <title>Genomic Encyclopedia of Type Strains, Phase IV (KMG-IV): sequencing the most valuable type-strain genomes for metagenomic binning, comparative biology and taxonomic classification.</title>
        <authorList>
            <person name="Goeker M."/>
        </authorList>
    </citation>
    <scope>NUCLEOTIDE SEQUENCE [LARGE SCALE GENOMIC DNA]</scope>
    <source>
        <strain evidence="10 11">DSM 103792</strain>
    </source>
</reference>
<dbReference type="PANTHER" id="PTHR33507:SF4">
    <property type="entry name" value="NODULATION COMPETITIVENESS PROTEIN NFED"/>
    <property type="match status" value="1"/>
</dbReference>
<feature type="transmembrane region" description="Helical" evidence="5">
    <location>
        <begin position="290"/>
        <end position="307"/>
    </location>
</feature>
<evidence type="ECO:0000259" key="7">
    <source>
        <dbReference type="Pfam" id="PF01957"/>
    </source>
</evidence>
<dbReference type="PANTHER" id="PTHR33507">
    <property type="entry name" value="INNER MEMBRANE PROTEIN YBBJ"/>
    <property type="match status" value="1"/>
</dbReference>
<accession>A0A4R6UBY2</accession>
<feature type="transmembrane region" description="Helical" evidence="5">
    <location>
        <begin position="314"/>
        <end position="333"/>
    </location>
</feature>